<accession>A0A3B6I2J8</accession>
<keyword evidence="1 4" id="KW-0732">Signal</keyword>
<organism evidence="6">
    <name type="scientific">Triticum aestivum</name>
    <name type="common">Wheat</name>
    <dbReference type="NCBI Taxonomy" id="4565"/>
    <lineage>
        <taxon>Eukaryota</taxon>
        <taxon>Viridiplantae</taxon>
        <taxon>Streptophyta</taxon>
        <taxon>Embryophyta</taxon>
        <taxon>Tracheophyta</taxon>
        <taxon>Spermatophyta</taxon>
        <taxon>Magnoliopsida</taxon>
        <taxon>Liliopsida</taxon>
        <taxon>Poales</taxon>
        <taxon>Poaceae</taxon>
        <taxon>BOP clade</taxon>
        <taxon>Pooideae</taxon>
        <taxon>Triticodae</taxon>
        <taxon>Triticeae</taxon>
        <taxon>Triticinae</taxon>
        <taxon>Triticum</taxon>
    </lineage>
</organism>
<dbReference type="InterPro" id="IPR006501">
    <property type="entry name" value="Pectinesterase_inhib_dom"/>
</dbReference>
<dbReference type="PANTHER" id="PTHR35357">
    <property type="entry name" value="OS02G0537100 PROTEIN"/>
    <property type="match status" value="1"/>
</dbReference>
<dbReference type="GO" id="GO:0009827">
    <property type="term" value="P:plant-type cell wall modification"/>
    <property type="evidence" value="ECO:0000318"/>
    <property type="project" value="GO_Central"/>
</dbReference>
<dbReference type="Pfam" id="PF04043">
    <property type="entry name" value="PMEI"/>
    <property type="match status" value="1"/>
</dbReference>
<comment type="similarity">
    <text evidence="3">Belongs to the PMEI family.</text>
</comment>
<protein>
    <recommendedName>
        <fullName evidence="5">Pectinesterase inhibitor domain-containing protein</fullName>
    </recommendedName>
</protein>
<dbReference type="OMA" id="PQCVDLT"/>
<feature type="signal peptide" evidence="4">
    <location>
        <begin position="1"/>
        <end position="24"/>
    </location>
</feature>
<dbReference type="Proteomes" id="UP000019116">
    <property type="component" value="Chromosome 4A"/>
</dbReference>
<dbReference type="Gramene" id="TraesCS4A03G1160900.1">
    <property type="protein sequence ID" value="TraesCS4A03G1160900.1.CDS"/>
    <property type="gene ID" value="TraesCS4A03G1160900"/>
</dbReference>
<dbReference type="InterPro" id="IPR035513">
    <property type="entry name" value="Invertase/methylesterase_inhib"/>
</dbReference>
<sequence length="216" mass="24083">MATMPPTSIVFSAIVFMLLSTATATQANGSVSGKLNATDLIVEACKNASDYWLNITEAFCLSTLQSNNRSAEAKNLLDLVLVSIDIFKGHVTKVGVDVKKMLQNAKKGTIMMHALRFCVVDYETVLSTLNICEAIIREYQAEKGGMKSSNMPQCVDLTRDTVSECLSELADMPWAETLIKENEELRMLVDLNTNLLAPYNMQMLMLCQRRWFPQAR</sequence>
<keyword evidence="7" id="KW-1185">Reference proteome</keyword>
<reference evidence="6" key="1">
    <citation type="submission" date="2018-08" db="EMBL/GenBank/DDBJ databases">
        <authorList>
            <person name="Rossello M."/>
        </authorList>
    </citation>
    <scope>NUCLEOTIDE SEQUENCE [LARGE SCALE GENOMIC DNA]</scope>
    <source>
        <strain evidence="6">cv. Chinese Spring</strain>
    </source>
</reference>
<dbReference type="Gene3D" id="1.20.140.40">
    <property type="entry name" value="Invertase/pectin methylesterase inhibitor family protein"/>
    <property type="match status" value="1"/>
</dbReference>
<evidence type="ECO:0000256" key="4">
    <source>
        <dbReference type="SAM" id="SignalP"/>
    </source>
</evidence>
<dbReference type="PANTHER" id="PTHR35357:SF8">
    <property type="entry name" value="OS01G0111000 PROTEIN"/>
    <property type="match status" value="1"/>
</dbReference>
<dbReference type="NCBIfam" id="TIGR01614">
    <property type="entry name" value="PME_inhib"/>
    <property type="match status" value="1"/>
</dbReference>
<proteinExistence type="inferred from homology"/>
<evidence type="ECO:0000256" key="1">
    <source>
        <dbReference type="ARBA" id="ARBA00022729"/>
    </source>
</evidence>
<dbReference type="GO" id="GO:0009505">
    <property type="term" value="C:plant-type cell wall"/>
    <property type="evidence" value="ECO:0000318"/>
    <property type="project" value="GO_Central"/>
</dbReference>
<feature type="domain" description="Pectinesterase inhibitor" evidence="5">
    <location>
        <begin position="40"/>
        <end position="179"/>
    </location>
</feature>
<dbReference type="AlphaFoldDB" id="A0A3B6I2J8"/>
<keyword evidence="2" id="KW-1015">Disulfide bond</keyword>
<evidence type="ECO:0000313" key="6">
    <source>
        <dbReference type="EnsemblPlants" id="TraesCS4A02G461400.1"/>
    </source>
</evidence>
<dbReference type="EnsemblPlants" id="TraesCS4A02G461400.1">
    <property type="protein sequence ID" value="TraesCS4A02G461400.1"/>
    <property type="gene ID" value="TraesCS4A02G461400"/>
</dbReference>
<feature type="chain" id="PRO_5043175443" description="Pectinesterase inhibitor domain-containing protein" evidence="4">
    <location>
        <begin position="25"/>
        <end position="216"/>
    </location>
</feature>
<name>A0A3B6I2J8_WHEAT</name>
<dbReference type="SMR" id="A0A3B6I2J8"/>
<evidence type="ECO:0000256" key="3">
    <source>
        <dbReference type="ARBA" id="ARBA00038471"/>
    </source>
</evidence>
<evidence type="ECO:0000256" key="2">
    <source>
        <dbReference type="ARBA" id="ARBA00023157"/>
    </source>
</evidence>
<evidence type="ECO:0000313" key="7">
    <source>
        <dbReference type="Proteomes" id="UP000019116"/>
    </source>
</evidence>
<reference evidence="6" key="2">
    <citation type="submission" date="2018-10" db="UniProtKB">
        <authorList>
            <consortium name="EnsemblPlants"/>
        </authorList>
    </citation>
    <scope>IDENTIFICATION</scope>
</reference>
<dbReference type="OrthoDB" id="1915198at2759"/>
<dbReference type="GO" id="GO:0004857">
    <property type="term" value="F:enzyme inhibitor activity"/>
    <property type="evidence" value="ECO:0000318"/>
    <property type="project" value="GO_Central"/>
</dbReference>
<dbReference type="Gramene" id="TraesCS4A02G461400.1">
    <property type="protein sequence ID" value="TraesCS4A02G461400.1"/>
    <property type="gene ID" value="TraesCS4A02G461400"/>
</dbReference>
<dbReference type="SUPFAM" id="SSF101148">
    <property type="entry name" value="Plant invertase/pectin methylesterase inhibitor"/>
    <property type="match status" value="1"/>
</dbReference>
<evidence type="ECO:0000259" key="5">
    <source>
        <dbReference type="Pfam" id="PF04043"/>
    </source>
</evidence>